<dbReference type="SUPFAM" id="SSF52266">
    <property type="entry name" value="SGNH hydrolase"/>
    <property type="match status" value="1"/>
</dbReference>
<dbReference type="Proteomes" id="UP000261420">
    <property type="component" value="Unplaced"/>
</dbReference>
<dbReference type="Ensembl" id="ENSSDUT00000008244.1">
    <property type="protein sequence ID" value="ENSSDUP00000008097.1"/>
    <property type="gene ID" value="ENSSDUG00000005924.1"/>
</dbReference>
<sequence length="230" mass="25412">DIRTSSPPLQLHPLSTPNAQTYVAQSGTPPRHCDFHYILNNCAMLNSLVPVAVCSLEFAASPCLLFSPCTLIVGDSMIRNIQFFNVVTHCFPGATLPVILDKLPGPLHSLPSSIKRVVVHVGTNDTVRHHSEQTKNDFNDILNFLSSCGKSVFISCPIPTLARSTGQFSRILSLHTWLHSACSAHNISFIDNFNLFWNCSSFFWTDGVHPNSLSRLKSDTVTHLKRISLS</sequence>
<organism evidence="1 2">
    <name type="scientific">Seriola dumerili</name>
    <name type="common">Greater amberjack</name>
    <name type="synonym">Caranx dumerili</name>
    <dbReference type="NCBI Taxonomy" id="41447"/>
    <lineage>
        <taxon>Eukaryota</taxon>
        <taxon>Metazoa</taxon>
        <taxon>Chordata</taxon>
        <taxon>Craniata</taxon>
        <taxon>Vertebrata</taxon>
        <taxon>Euteleostomi</taxon>
        <taxon>Actinopterygii</taxon>
        <taxon>Neopterygii</taxon>
        <taxon>Teleostei</taxon>
        <taxon>Neoteleostei</taxon>
        <taxon>Acanthomorphata</taxon>
        <taxon>Carangaria</taxon>
        <taxon>Carangiformes</taxon>
        <taxon>Carangidae</taxon>
        <taxon>Seriola</taxon>
    </lineage>
</organism>
<reference evidence="1" key="1">
    <citation type="submission" date="2025-08" db="UniProtKB">
        <authorList>
            <consortium name="Ensembl"/>
        </authorList>
    </citation>
    <scope>IDENTIFICATION</scope>
</reference>
<dbReference type="OMA" id="ELMKQDF"/>
<dbReference type="CDD" id="cd00229">
    <property type="entry name" value="SGNH_hydrolase"/>
    <property type="match status" value="1"/>
</dbReference>
<evidence type="ECO:0000313" key="1">
    <source>
        <dbReference type="Ensembl" id="ENSSDUP00000008097.1"/>
    </source>
</evidence>
<dbReference type="AlphaFoldDB" id="A0A3B4TPX6"/>
<dbReference type="Gene3D" id="3.40.50.12690">
    <property type="match status" value="1"/>
</dbReference>
<dbReference type="STRING" id="41447.ENSSDUP00000008097"/>
<reference evidence="1" key="2">
    <citation type="submission" date="2025-09" db="UniProtKB">
        <authorList>
            <consortium name="Ensembl"/>
        </authorList>
    </citation>
    <scope>IDENTIFICATION</scope>
</reference>
<dbReference type="Gene3D" id="3.40.50.12700">
    <property type="match status" value="1"/>
</dbReference>
<dbReference type="GeneTree" id="ENSGT01140000282613"/>
<accession>A0A3B4TPX6</accession>
<protein>
    <recommendedName>
        <fullName evidence="3">SGNH hydrolase-type esterase domain-containing protein</fullName>
    </recommendedName>
</protein>
<evidence type="ECO:0000313" key="2">
    <source>
        <dbReference type="Proteomes" id="UP000261420"/>
    </source>
</evidence>
<keyword evidence="2" id="KW-1185">Reference proteome</keyword>
<proteinExistence type="predicted"/>
<name>A0A3B4TPX6_SERDU</name>
<evidence type="ECO:0008006" key="3">
    <source>
        <dbReference type="Google" id="ProtNLM"/>
    </source>
</evidence>